<dbReference type="SUPFAM" id="SSF52540">
    <property type="entry name" value="P-loop containing nucleoside triphosphate hydrolases"/>
    <property type="match status" value="1"/>
</dbReference>
<name>A0ABW5FU41_9PSEU</name>
<reference evidence="4" key="1">
    <citation type="journal article" date="2019" name="Int. J. Syst. Evol. Microbiol.">
        <title>The Global Catalogue of Microorganisms (GCM) 10K type strain sequencing project: providing services to taxonomists for standard genome sequencing and annotation.</title>
        <authorList>
            <consortium name="The Broad Institute Genomics Platform"/>
            <consortium name="The Broad Institute Genome Sequencing Center for Infectious Disease"/>
            <person name="Wu L."/>
            <person name="Ma J."/>
        </authorList>
    </citation>
    <scope>NUCLEOTIDE SEQUENCE [LARGE SCALE GENOMIC DNA]</scope>
    <source>
        <strain evidence="4">CGMCC 4.7645</strain>
    </source>
</reference>
<evidence type="ECO:0000259" key="2">
    <source>
        <dbReference type="PROSITE" id="PS00662"/>
    </source>
</evidence>
<evidence type="ECO:0000313" key="4">
    <source>
        <dbReference type="Proteomes" id="UP001597417"/>
    </source>
</evidence>
<dbReference type="NCBIfam" id="TIGR01420">
    <property type="entry name" value="pilT_fam"/>
    <property type="match status" value="1"/>
</dbReference>
<keyword evidence="4" id="KW-1185">Reference proteome</keyword>
<dbReference type="CDD" id="cd01131">
    <property type="entry name" value="PilT"/>
    <property type="match status" value="1"/>
</dbReference>
<dbReference type="Pfam" id="PF00437">
    <property type="entry name" value="T2SSE"/>
    <property type="match status" value="1"/>
</dbReference>
<dbReference type="PROSITE" id="PS00662">
    <property type="entry name" value="T2SP_E"/>
    <property type="match status" value="1"/>
</dbReference>
<dbReference type="SMART" id="SM00382">
    <property type="entry name" value="AAA"/>
    <property type="match status" value="1"/>
</dbReference>
<comment type="similarity">
    <text evidence="1">Belongs to the GSP E family.</text>
</comment>
<dbReference type="PANTHER" id="PTHR30486">
    <property type="entry name" value="TWITCHING MOTILITY PROTEIN PILT"/>
    <property type="match status" value="1"/>
</dbReference>
<organism evidence="3 4">
    <name type="scientific">Amycolatopsis pigmentata</name>
    <dbReference type="NCBI Taxonomy" id="450801"/>
    <lineage>
        <taxon>Bacteria</taxon>
        <taxon>Bacillati</taxon>
        <taxon>Actinomycetota</taxon>
        <taxon>Actinomycetes</taxon>
        <taxon>Pseudonocardiales</taxon>
        <taxon>Pseudonocardiaceae</taxon>
        <taxon>Amycolatopsis</taxon>
    </lineage>
</organism>
<dbReference type="InterPro" id="IPR006321">
    <property type="entry name" value="PilT/PilU"/>
</dbReference>
<sequence>MHGPPIGSRIDALLEMLWRANGTELLLTAGMPPQMRVHGDLRPIPGQGPLTTSATEAVVAEVLLPEQAAVWKTAHEYDFTFGWRSTARVRGIAFSQRGTTALALRIIPRTVPTMAELGLPPVMTQFARSREGLVLVTGRPGSGKSATLAAMINQINIERACHVITVEDPIEFMHEHQRSAVNQREIGSDTASFSDALRAALRESPDVLLVGELRDLDSIRLALTIAETGTLVFATLQAKDTAESVARVIDVFPAEERAQIRVQLSAALNGVVSQCLVPRIGGGLVAAYEVLLAVPAVRDVIKEGDPARLRECVAGGAHAGMMTFEMSLSELVRAGEVAYENAVARSLYPQDLHLEDTAERPLSLDGATR</sequence>
<evidence type="ECO:0000313" key="3">
    <source>
        <dbReference type="EMBL" id="MFD2417347.1"/>
    </source>
</evidence>
<feature type="domain" description="Bacterial type II secretion system protein E" evidence="2">
    <location>
        <begin position="201"/>
        <end position="215"/>
    </location>
</feature>
<dbReference type="RefSeq" id="WP_378265031.1">
    <property type="nucleotide sequence ID" value="NZ_JBHUKR010000007.1"/>
</dbReference>
<dbReference type="Proteomes" id="UP001597417">
    <property type="component" value="Unassembled WGS sequence"/>
</dbReference>
<dbReference type="Gene3D" id="3.40.50.300">
    <property type="entry name" value="P-loop containing nucleotide triphosphate hydrolases"/>
    <property type="match status" value="1"/>
</dbReference>
<comment type="caution">
    <text evidence="3">The sequence shown here is derived from an EMBL/GenBank/DDBJ whole genome shotgun (WGS) entry which is preliminary data.</text>
</comment>
<gene>
    <name evidence="3" type="ORF">ACFSXZ_13540</name>
</gene>
<dbReference type="EMBL" id="JBHUKR010000007">
    <property type="protein sequence ID" value="MFD2417347.1"/>
    <property type="molecule type" value="Genomic_DNA"/>
</dbReference>
<dbReference type="Gene3D" id="3.30.450.90">
    <property type="match status" value="1"/>
</dbReference>
<evidence type="ECO:0000256" key="1">
    <source>
        <dbReference type="ARBA" id="ARBA00006611"/>
    </source>
</evidence>
<dbReference type="InterPro" id="IPR003593">
    <property type="entry name" value="AAA+_ATPase"/>
</dbReference>
<accession>A0ABW5FU41</accession>
<protein>
    <submittedName>
        <fullName evidence="3">Type IV pilus twitching motility protein PilT</fullName>
    </submittedName>
</protein>
<dbReference type="InterPro" id="IPR027417">
    <property type="entry name" value="P-loop_NTPase"/>
</dbReference>
<dbReference type="InterPro" id="IPR050921">
    <property type="entry name" value="T4SS_GSP_E_ATPase"/>
</dbReference>
<proteinExistence type="inferred from homology"/>
<dbReference type="InterPro" id="IPR001482">
    <property type="entry name" value="T2SS/T4SS_dom"/>
</dbReference>